<dbReference type="Proteomes" id="UP000605099">
    <property type="component" value="Unassembled WGS sequence"/>
</dbReference>
<proteinExistence type="predicted"/>
<evidence type="ECO:0000313" key="2">
    <source>
        <dbReference type="Proteomes" id="UP000605099"/>
    </source>
</evidence>
<organism evidence="1 2">
    <name type="scientific">Novosphingobium indicum</name>
    <dbReference type="NCBI Taxonomy" id="462949"/>
    <lineage>
        <taxon>Bacteria</taxon>
        <taxon>Pseudomonadati</taxon>
        <taxon>Pseudomonadota</taxon>
        <taxon>Alphaproteobacteria</taxon>
        <taxon>Sphingomonadales</taxon>
        <taxon>Sphingomonadaceae</taxon>
        <taxon>Novosphingobium</taxon>
    </lineage>
</organism>
<reference evidence="2" key="1">
    <citation type="journal article" date="2019" name="Int. J. Syst. Evol. Microbiol.">
        <title>The Global Catalogue of Microorganisms (GCM) 10K type strain sequencing project: providing services to taxonomists for standard genome sequencing and annotation.</title>
        <authorList>
            <consortium name="The Broad Institute Genomics Platform"/>
            <consortium name="The Broad Institute Genome Sequencing Center for Infectious Disease"/>
            <person name="Wu L."/>
            <person name="Ma J."/>
        </authorList>
    </citation>
    <scope>NUCLEOTIDE SEQUENCE [LARGE SCALE GENOMIC DNA]</scope>
    <source>
        <strain evidence="2">CGMCC 1.6784</strain>
    </source>
</reference>
<dbReference type="EMBL" id="BMLK01000005">
    <property type="protein sequence ID" value="GGN46220.1"/>
    <property type="molecule type" value="Genomic_DNA"/>
</dbReference>
<gene>
    <name evidence="1" type="ORF">GCM10011349_13120</name>
</gene>
<name>A0ABQ2JG77_9SPHN</name>
<comment type="caution">
    <text evidence="1">The sequence shown here is derived from an EMBL/GenBank/DDBJ whole genome shotgun (WGS) entry which is preliminary data.</text>
</comment>
<sequence length="112" mass="12440">MGARERGIQDGPAGIGVDFNERRPVASEVKIISHENPSRSEVAHSARRRPGKYRRAIGGMTNNGLDRLDNALHLDEFGRVKKYCDIGEKMGARLDQPAVKRGIARLLYQSRG</sequence>
<protein>
    <submittedName>
        <fullName evidence="1">Uncharacterized protein</fullName>
    </submittedName>
</protein>
<accession>A0ABQ2JG77</accession>
<keyword evidence="2" id="KW-1185">Reference proteome</keyword>
<evidence type="ECO:0000313" key="1">
    <source>
        <dbReference type="EMBL" id="GGN46220.1"/>
    </source>
</evidence>